<evidence type="ECO:0000256" key="6">
    <source>
        <dbReference type="ARBA" id="ARBA00022825"/>
    </source>
</evidence>
<dbReference type="PROSITE" id="PS50240">
    <property type="entry name" value="TRYPSIN_DOM"/>
    <property type="match status" value="1"/>
</dbReference>
<dbReference type="GO" id="GO:0006508">
    <property type="term" value="P:proteolysis"/>
    <property type="evidence" value="ECO:0007669"/>
    <property type="project" value="UniProtKB-KW"/>
</dbReference>
<dbReference type="InterPro" id="IPR033116">
    <property type="entry name" value="TRYPSIN_SER"/>
</dbReference>
<evidence type="ECO:0000256" key="4">
    <source>
        <dbReference type="ARBA" id="ARBA00022757"/>
    </source>
</evidence>
<keyword evidence="5 10" id="KW-0378">Hydrolase</keyword>
<keyword evidence="8" id="KW-1015">Disulfide bond</keyword>
<evidence type="ECO:0000259" key="11">
    <source>
        <dbReference type="PROSITE" id="PS50240"/>
    </source>
</evidence>
<keyword evidence="6 10" id="KW-0720">Serine protease</keyword>
<dbReference type="InterPro" id="IPR001314">
    <property type="entry name" value="Peptidase_S1A"/>
</dbReference>
<dbReference type="AlphaFoldDB" id="A0A3Q0R941"/>
<evidence type="ECO:0000256" key="5">
    <source>
        <dbReference type="ARBA" id="ARBA00022801"/>
    </source>
</evidence>
<dbReference type="FunFam" id="2.40.10.10:FF:000176">
    <property type="entry name" value="Chymotrypsinogen A"/>
    <property type="match status" value="1"/>
</dbReference>
<keyword evidence="13" id="KW-1185">Reference proteome</keyword>
<dbReference type="InterPro" id="IPR009003">
    <property type="entry name" value="Peptidase_S1_PA"/>
</dbReference>
<dbReference type="InterPro" id="IPR018114">
    <property type="entry name" value="TRYPSIN_HIS"/>
</dbReference>
<protein>
    <recommendedName>
        <fullName evidence="9">chymotrypsin</fullName>
        <ecNumber evidence="9">3.4.21.1</ecNumber>
    </recommendedName>
</protein>
<dbReference type="PANTHER" id="PTHR24250:SF66">
    <property type="entry name" value="CHYMOTRYPSIN-LIKE PROTEASE CTRL-1"/>
    <property type="match status" value="1"/>
</dbReference>
<dbReference type="Gene3D" id="2.40.10.10">
    <property type="entry name" value="Trypsin-like serine proteases"/>
    <property type="match status" value="1"/>
</dbReference>
<evidence type="ECO:0000313" key="12">
    <source>
        <dbReference type="Ensembl" id="ENSACIP00000006423.1"/>
    </source>
</evidence>
<dbReference type="CDD" id="cd00190">
    <property type="entry name" value="Tryp_SPc"/>
    <property type="match status" value="1"/>
</dbReference>
<evidence type="ECO:0000256" key="1">
    <source>
        <dbReference type="ARBA" id="ARBA00004239"/>
    </source>
</evidence>
<dbReference type="OMA" id="TWINQVI"/>
<evidence type="ECO:0000256" key="7">
    <source>
        <dbReference type="ARBA" id="ARBA00023145"/>
    </source>
</evidence>
<dbReference type="GeneTree" id="ENSGT00940000154494"/>
<dbReference type="PANTHER" id="PTHR24250">
    <property type="entry name" value="CHYMOTRYPSIN-RELATED"/>
    <property type="match status" value="1"/>
</dbReference>
<dbReference type="GO" id="GO:0007586">
    <property type="term" value="P:digestion"/>
    <property type="evidence" value="ECO:0007669"/>
    <property type="project" value="UniProtKB-KW"/>
</dbReference>
<name>A0A3Q0R941_AMPCI</name>
<comment type="subcellular location">
    <subcellularLocation>
        <location evidence="1">Secreted</location>
        <location evidence="1">Extracellular space</location>
    </subcellularLocation>
</comment>
<dbReference type="Ensembl" id="ENSACIT00000006612.1">
    <property type="protein sequence ID" value="ENSACIP00000006423.1"/>
    <property type="gene ID" value="ENSACIG00000004754.1"/>
</dbReference>
<dbReference type="PRINTS" id="PR00722">
    <property type="entry name" value="CHYMOTRYPSIN"/>
</dbReference>
<dbReference type="InterPro" id="IPR001254">
    <property type="entry name" value="Trypsin_dom"/>
</dbReference>
<evidence type="ECO:0000256" key="9">
    <source>
        <dbReference type="ARBA" id="ARBA00044036"/>
    </source>
</evidence>
<keyword evidence="3 10" id="KW-0645">Protease</keyword>
<evidence type="ECO:0000256" key="10">
    <source>
        <dbReference type="RuleBase" id="RU363034"/>
    </source>
</evidence>
<dbReference type="FunFam" id="2.40.10.10:FF:000181">
    <property type="entry name" value="Chymotrypsinogen A"/>
    <property type="match status" value="1"/>
</dbReference>
<dbReference type="PROSITE" id="PS00134">
    <property type="entry name" value="TRYPSIN_HIS"/>
    <property type="match status" value="1"/>
</dbReference>
<sequence>MRCAHKSECPTQLKLRYANHDRGTAMFLLISCFALVASALGCGVPSIKPQVSGYNKIVNGENAVSGSWPWQVSLQDTSGFHFCGGSLINQNWVVTAAHCRVNPSSHRVILGEYDRQYNSEPIQIKSISRAITHPYYNSQNFNNDITLLRLSSPAQLNTRVSPVCLPSSTSSLPAGTKCVTTGWGRTGQTSTPRYLQQTALPLLSPEQCKSYWGFNRITDAMICAGASGVSSCQGDSGGPLVCESSSVWYLIGIVSWGTSNCNVYAPAVYSRVTYLRGWIDQTLAYN</sequence>
<evidence type="ECO:0000256" key="2">
    <source>
        <dbReference type="ARBA" id="ARBA00022525"/>
    </source>
</evidence>
<reference evidence="12" key="2">
    <citation type="submission" date="2025-09" db="UniProtKB">
        <authorList>
            <consortium name="Ensembl"/>
        </authorList>
    </citation>
    <scope>IDENTIFICATION</scope>
</reference>
<feature type="domain" description="Peptidase S1" evidence="11">
    <location>
        <begin position="57"/>
        <end position="284"/>
    </location>
</feature>
<evidence type="ECO:0000256" key="3">
    <source>
        <dbReference type="ARBA" id="ARBA00022670"/>
    </source>
</evidence>
<keyword evidence="2" id="KW-0964">Secreted</keyword>
<keyword evidence="7" id="KW-0865">Zymogen</keyword>
<dbReference type="GO" id="GO:0005576">
    <property type="term" value="C:extracellular region"/>
    <property type="evidence" value="ECO:0007669"/>
    <property type="project" value="UniProtKB-SubCell"/>
</dbReference>
<evidence type="ECO:0000256" key="8">
    <source>
        <dbReference type="ARBA" id="ARBA00023157"/>
    </source>
</evidence>
<dbReference type="InterPro" id="IPR043504">
    <property type="entry name" value="Peptidase_S1_PA_chymotrypsin"/>
</dbReference>
<dbReference type="SMART" id="SM00020">
    <property type="entry name" value="Tryp_SPc"/>
    <property type="match status" value="1"/>
</dbReference>
<dbReference type="Proteomes" id="UP000261340">
    <property type="component" value="Unplaced"/>
</dbReference>
<evidence type="ECO:0000313" key="13">
    <source>
        <dbReference type="Proteomes" id="UP000261340"/>
    </source>
</evidence>
<dbReference type="SUPFAM" id="SSF50494">
    <property type="entry name" value="Trypsin-like serine proteases"/>
    <property type="match status" value="1"/>
</dbReference>
<proteinExistence type="predicted"/>
<dbReference type="GO" id="GO:0004252">
    <property type="term" value="F:serine-type endopeptidase activity"/>
    <property type="evidence" value="ECO:0007669"/>
    <property type="project" value="UniProtKB-EC"/>
</dbReference>
<dbReference type="Pfam" id="PF00089">
    <property type="entry name" value="Trypsin"/>
    <property type="match status" value="1"/>
</dbReference>
<dbReference type="PROSITE" id="PS00135">
    <property type="entry name" value="TRYPSIN_SER"/>
    <property type="match status" value="1"/>
</dbReference>
<dbReference type="STRING" id="61819.ENSACIP00000006423"/>
<keyword evidence="4" id="KW-0222">Digestion</keyword>
<organism evidence="12 13">
    <name type="scientific">Amphilophus citrinellus</name>
    <name type="common">Midas cichlid</name>
    <name type="synonym">Cichlasoma citrinellum</name>
    <dbReference type="NCBI Taxonomy" id="61819"/>
    <lineage>
        <taxon>Eukaryota</taxon>
        <taxon>Metazoa</taxon>
        <taxon>Chordata</taxon>
        <taxon>Craniata</taxon>
        <taxon>Vertebrata</taxon>
        <taxon>Euteleostomi</taxon>
        <taxon>Actinopterygii</taxon>
        <taxon>Neopterygii</taxon>
        <taxon>Teleostei</taxon>
        <taxon>Neoteleostei</taxon>
        <taxon>Acanthomorphata</taxon>
        <taxon>Ovalentaria</taxon>
        <taxon>Cichlomorphae</taxon>
        <taxon>Cichliformes</taxon>
        <taxon>Cichlidae</taxon>
        <taxon>New World cichlids</taxon>
        <taxon>Cichlasomatinae</taxon>
        <taxon>Heroini</taxon>
        <taxon>Amphilophus</taxon>
    </lineage>
</organism>
<accession>A0A3Q0R941</accession>
<dbReference type="EC" id="3.4.21.1" evidence="9"/>
<reference evidence="12" key="1">
    <citation type="submission" date="2025-08" db="UniProtKB">
        <authorList>
            <consortium name="Ensembl"/>
        </authorList>
    </citation>
    <scope>IDENTIFICATION</scope>
</reference>